<name>A0A8J6G4V1_MICOH</name>
<comment type="caution">
    <text evidence="4">The sequence shown here is derived from an EMBL/GenBank/DDBJ whole genome shotgun (WGS) entry which is preliminary data.</text>
</comment>
<feature type="compositionally biased region" description="Basic and acidic residues" evidence="2">
    <location>
        <begin position="182"/>
        <end position="191"/>
    </location>
</feature>
<evidence type="ECO:0000256" key="1">
    <source>
        <dbReference type="SAM" id="Coils"/>
    </source>
</evidence>
<dbReference type="AlphaFoldDB" id="A0A8J6G4V1"/>
<protein>
    <submittedName>
        <fullName evidence="4">Coiled-coil domain-containing protein 107</fullName>
    </submittedName>
</protein>
<dbReference type="PANTHER" id="PTHR37345:SF1">
    <property type="entry name" value="COILED-COIL DOMAIN-CONTAINING PROTEIN 107"/>
    <property type="match status" value="1"/>
</dbReference>
<keyword evidence="1" id="KW-0175">Coiled coil</keyword>
<evidence type="ECO:0000313" key="5">
    <source>
        <dbReference type="Proteomes" id="UP000710432"/>
    </source>
</evidence>
<organism evidence="4 5">
    <name type="scientific">Microtus ochrogaster</name>
    <name type="common">Prairie vole</name>
    <dbReference type="NCBI Taxonomy" id="79684"/>
    <lineage>
        <taxon>Eukaryota</taxon>
        <taxon>Metazoa</taxon>
        <taxon>Chordata</taxon>
        <taxon>Craniata</taxon>
        <taxon>Vertebrata</taxon>
        <taxon>Euteleostomi</taxon>
        <taxon>Mammalia</taxon>
        <taxon>Eutheria</taxon>
        <taxon>Euarchontoglires</taxon>
        <taxon>Glires</taxon>
        <taxon>Rodentia</taxon>
        <taxon>Myomorpha</taxon>
        <taxon>Muroidea</taxon>
        <taxon>Cricetidae</taxon>
        <taxon>Arvicolinae</taxon>
        <taxon>Microtus</taxon>
    </lineage>
</organism>
<dbReference type="InterPro" id="IPR038779">
    <property type="entry name" value="CCDC107"/>
</dbReference>
<feature type="coiled-coil region" evidence="1">
    <location>
        <begin position="95"/>
        <end position="131"/>
    </location>
</feature>
<feature type="region of interest" description="Disordered" evidence="2">
    <location>
        <begin position="26"/>
        <end position="61"/>
    </location>
</feature>
<feature type="region of interest" description="Disordered" evidence="2">
    <location>
        <begin position="165"/>
        <end position="236"/>
    </location>
</feature>
<keyword evidence="3" id="KW-0732">Signal</keyword>
<sequence>MAGPGPVSSVLGLLLVSALFGVLGERPSPDLGAHPEHRSQVDPGATEPRRRPPPKDQRERARAGALPLGALYTAAIVAFVLYKCLQQGTDEAAILQEEKNKKKSLQAEQQLVQLTQQLAQTEQHLNNLMTQLDPLFERVTTLVGTQRELLSVKLKTVHQLLQDRKPDTGVQVPGKRSGGDGWETKPVKLEPADLSLTEASVPFPEDLGKEDQQEAGNSQTCKGPTNWSPDSWNLAPSWEVEQGLRRRWRKTVTKDPAMKGGQPLKGQ</sequence>
<feature type="signal peptide" evidence="3">
    <location>
        <begin position="1"/>
        <end position="24"/>
    </location>
</feature>
<feature type="compositionally biased region" description="Basic and acidic residues" evidence="2">
    <location>
        <begin position="47"/>
        <end position="61"/>
    </location>
</feature>
<reference evidence="4" key="1">
    <citation type="submission" date="2020-03" db="EMBL/GenBank/DDBJ databases">
        <title>Studies in the Genomics of Life Span.</title>
        <authorList>
            <person name="Glass D."/>
        </authorList>
    </citation>
    <scope>NUCLEOTIDE SEQUENCE</scope>
    <source>
        <strain evidence="4">LTLLF</strain>
        <tissue evidence="4">Muscle</tissue>
    </source>
</reference>
<dbReference type="Proteomes" id="UP000710432">
    <property type="component" value="Unassembled WGS sequence"/>
</dbReference>
<evidence type="ECO:0000256" key="3">
    <source>
        <dbReference type="SAM" id="SignalP"/>
    </source>
</evidence>
<evidence type="ECO:0000313" key="4">
    <source>
        <dbReference type="EMBL" id="KAH0503713.1"/>
    </source>
</evidence>
<feature type="chain" id="PRO_5035158279" evidence="3">
    <location>
        <begin position="25"/>
        <end position="267"/>
    </location>
</feature>
<accession>A0A8J6G4V1</accession>
<evidence type="ECO:0000256" key="2">
    <source>
        <dbReference type="SAM" id="MobiDB-lite"/>
    </source>
</evidence>
<gene>
    <name evidence="4" type="ORF">LTLLF_185140</name>
</gene>
<dbReference type="PANTHER" id="PTHR37345">
    <property type="entry name" value="COILED-COIL DOMAIN-CONTAINING PROTEIN 107"/>
    <property type="match status" value="1"/>
</dbReference>
<dbReference type="EMBL" id="JAATJU010025400">
    <property type="protein sequence ID" value="KAH0503713.1"/>
    <property type="molecule type" value="Genomic_DNA"/>
</dbReference>
<proteinExistence type="predicted"/>
<feature type="compositionally biased region" description="Polar residues" evidence="2">
    <location>
        <begin position="214"/>
        <end position="231"/>
    </location>
</feature>